<proteinExistence type="predicted"/>
<dbReference type="InterPro" id="IPR051266">
    <property type="entry name" value="CLCR"/>
</dbReference>
<name>S0EZ84_CHTCT</name>
<dbReference type="RefSeq" id="WP_016483093.1">
    <property type="nucleotide sequence ID" value="NC_021487.1"/>
</dbReference>
<dbReference type="SMART" id="SM00327">
    <property type="entry name" value="VWA"/>
    <property type="match status" value="1"/>
</dbReference>
<dbReference type="PANTHER" id="PTHR10579">
    <property type="entry name" value="CALCIUM-ACTIVATED CHLORIDE CHANNEL REGULATOR"/>
    <property type="match status" value="1"/>
</dbReference>
<dbReference type="Gene3D" id="3.40.50.410">
    <property type="entry name" value="von Willebrand factor, type A domain"/>
    <property type="match status" value="1"/>
</dbReference>
<dbReference type="OrthoDB" id="9781333at2"/>
<dbReference type="InterPro" id="IPR036465">
    <property type="entry name" value="vWFA_dom_sf"/>
</dbReference>
<dbReference type="InterPro" id="IPR002035">
    <property type="entry name" value="VWF_A"/>
</dbReference>
<keyword evidence="3" id="KW-1185">Reference proteome</keyword>
<dbReference type="PROSITE" id="PS50234">
    <property type="entry name" value="VWFA"/>
    <property type="match status" value="1"/>
</dbReference>
<evidence type="ECO:0000313" key="2">
    <source>
        <dbReference type="EMBL" id="CCW35565.1"/>
    </source>
</evidence>
<sequence length="442" mass="48925">MEDRTQIIGAPPTQMGAMPTQMGMAQTQMGTALQTLEVECMSGNRYALAGDISREHALVVLKATGQQLGRRAPINVCLCIDRSGSMEGPPLEYVKMACDYVVDMLEPNDILSIVTFEEHVDVLMPARRVVNKALIKEHIHRIEPGNTTNLYDGLVAAFMQIAAVLPQTQGYVTRVLLLTDGEPTVGIKDYGTIVQQVAEQRAKGITVTALGFGPEYNEELLAGIAKRSGGNYYYIQRPDLIPEVFRRELETVMSVVARNVQVRLHLSRWVNLRQVYGLQPSFGPRTIEVTVPDIERGTSRTVLVELEFERHPVGIFRVAKAVVTYEDLLANRPGQAQADCVFEFTKDASLLAQGVNPIVRNEIEIAQASQNLQRTIMGMRTQQLTAMGALSELQRTRTILMQTGQTEKAQQLEAAMQSLQRGSGDVEKTLMGTIVDIEQGKR</sequence>
<gene>
    <name evidence="2" type="ORF">CCALI_01752</name>
</gene>
<evidence type="ECO:0000259" key="1">
    <source>
        <dbReference type="PROSITE" id="PS50234"/>
    </source>
</evidence>
<dbReference type="Pfam" id="PF00092">
    <property type="entry name" value="VWA"/>
    <property type="match status" value="1"/>
</dbReference>
<dbReference type="InParanoid" id="S0EZ84"/>
<organism evidence="2 3">
    <name type="scientific">Chthonomonas calidirosea (strain DSM 23976 / ICMP 18418 / T49)</name>
    <dbReference type="NCBI Taxonomy" id="1303518"/>
    <lineage>
        <taxon>Bacteria</taxon>
        <taxon>Bacillati</taxon>
        <taxon>Armatimonadota</taxon>
        <taxon>Chthonomonadia</taxon>
        <taxon>Chthonomonadales</taxon>
        <taxon>Chthonomonadaceae</taxon>
        <taxon>Chthonomonas</taxon>
    </lineage>
</organism>
<dbReference type="HOGENOM" id="CLU_031866_2_0_0"/>
<dbReference type="eggNOG" id="COG2304">
    <property type="taxonomic scope" value="Bacteria"/>
</dbReference>
<feature type="domain" description="VWFA" evidence="1">
    <location>
        <begin position="75"/>
        <end position="249"/>
    </location>
</feature>
<reference evidence="3" key="1">
    <citation type="submission" date="2013-03" db="EMBL/GenBank/DDBJ databases">
        <title>Genome sequence of Chthonomonas calidirosea, the first sequenced genome from the Armatimonadetes phylum (formally candidate division OP10).</title>
        <authorList>
            <person name="Lee K.C.Y."/>
            <person name="Morgan X.C."/>
            <person name="Dunfield P.F."/>
            <person name="Tamas I."/>
            <person name="Houghton K.M."/>
            <person name="Vyssotski M."/>
            <person name="Ryan J.L.J."/>
            <person name="Lagutin K."/>
            <person name="McDonald I.R."/>
            <person name="Stott M.B."/>
        </authorList>
    </citation>
    <scope>NUCLEOTIDE SEQUENCE [LARGE SCALE GENOMIC DNA]</scope>
    <source>
        <strain evidence="3">DSM 23976 / ICMP 18418 / T49</strain>
    </source>
</reference>
<dbReference type="SUPFAM" id="SSF53300">
    <property type="entry name" value="vWA-like"/>
    <property type="match status" value="1"/>
</dbReference>
<evidence type="ECO:0000313" key="3">
    <source>
        <dbReference type="Proteomes" id="UP000014227"/>
    </source>
</evidence>
<dbReference type="PATRIC" id="fig|1303518.3.peg.1809"/>
<dbReference type="STRING" id="454171.CP488_02340"/>
<dbReference type="AlphaFoldDB" id="S0EZ84"/>
<dbReference type="KEGG" id="ccz:CCALI_01752"/>
<dbReference type="EMBL" id="HF951689">
    <property type="protein sequence ID" value="CCW35565.1"/>
    <property type="molecule type" value="Genomic_DNA"/>
</dbReference>
<accession>S0EZ84</accession>
<dbReference type="Proteomes" id="UP000014227">
    <property type="component" value="Chromosome I"/>
</dbReference>
<dbReference type="PANTHER" id="PTHR10579:SF43">
    <property type="entry name" value="ZINC FINGER (C3HC4-TYPE RING FINGER) FAMILY PROTEIN"/>
    <property type="match status" value="1"/>
</dbReference>
<protein>
    <submittedName>
        <fullName evidence="2">Uncharacterized protein containing a von Willebrand factor type A (VWA) domain</fullName>
    </submittedName>
</protein>